<dbReference type="InterPro" id="IPR023211">
    <property type="entry name" value="DNA_pol_palm_dom_sf"/>
</dbReference>
<evidence type="ECO:0000256" key="12">
    <source>
        <dbReference type="ARBA" id="ARBA00049244"/>
    </source>
</evidence>
<dbReference type="PROSITE" id="PS50056">
    <property type="entry name" value="TYR_PHOSPHATASE_2"/>
    <property type="match status" value="1"/>
</dbReference>
<dbReference type="GO" id="GO:0003887">
    <property type="term" value="F:DNA-directed DNA polymerase activity"/>
    <property type="evidence" value="ECO:0007669"/>
    <property type="project" value="UniProtKB-KW"/>
</dbReference>
<dbReference type="InterPro" id="IPR056435">
    <property type="entry name" value="DPOD/Z_N"/>
</dbReference>
<evidence type="ECO:0000256" key="9">
    <source>
        <dbReference type="ARBA" id="ARBA00023004"/>
    </source>
</evidence>
<dbReference type="Pfam" id="PF03104">
    <property type="entry name" value="DNA_pol_B_exo1"/>
    <property type="match status" value="1"/>
</dbReference>
<dbReference type="InterPro" id="IPR000340">
    <property type="entry name" value="Dual-sp_phosphatase_cat-dom"/>
</dbReference>
<dbReference type="InterPro" id="IPR043502">
    <property type="entry name" value="DNA/RNA_pol_sf"/>
</dbReference>
<evidence type="ECO:0000256" key="10">
    <source>
        <dbReference type="ARBA" id="ARBA00023014"/>
    </source>
</evidence>
<evidence type="ECO:0000256" key="3">
    <source>
        <dbReference type="ARBA" id="ARBA00022679"/>
    </source>
</evidence>
<dbReference type="EMBL" id="CAJFCW020000005">
    <property type="protein sequence ID" value="CAG9118836.1"/>
    <property type="molecule type" value="Genomic_DNA"/>
</dbReference>
<evidence type="ECO:0000256" key="2">
    <source>
        <dbReference type="ARBA" id="ARBA00005755"/>
    </source>
</evidence>
<evidence type="ECO:0000256" key="8">
    <source>
        <dbReference type="ARBA" id="ARBA00022932"/>
    </source>
</evidence>
<dbReference type="GO" id="GO:0000166">
    <property type="term" value="F:nucleotide binding"/>
    <property type="evidence" value="ECO:0007669"/>
    <property type="project" value="InterPro"/>
</dbReference>
<evidence type="ECO:0000256" key="14">
    <source>
        <dbReference type="SAM" id="MobiDB-lite"/>
    </source>
</evidence>
<evidence type="ECO:0000256" key="7">
    <source>
        <dbReference type="ARBA" id="ARBA00022833"/>
    </source>
</evidence>
<comment type="caution">
    <text evidence="17">The sequence shown here is derived from an EMBL/GenBank/DDBJ whole genome shotgun (WGS) entry which is preliminary data.</text>
</comment>
<dbReference type="InterPro" id="IPR006134">
    <property type="entry name" value="DNA-dir_DNA_pol_B_multi_dom"/>
</dbReference>
<dbReference type="Gene3D" id="3.30.420.10">
    <property type="entry name" value="Ribonuclease H-like superfamily/Ribonuclease H"/>
    <property type="match status" value="1"/>
</dbReference>
<feature type="region of interest" description="Disordered" evidence="14">
    <location>
        <begin position="508"/>
        <end position="562"/>
    </location>
</feature>
<comment type="similarity">
    <text evidence="2 13">Belongs to the DNA polymerase type-B family.</text>
</comment>
<name>A0A811L694_9BILA</name>
<dbReference type="Gene3D" id="3.90.190.10">
    <property type="entry name" value="Protein tyrosine phosphatase superfamily"/>
    <property type="match status" value="1"/>
</dbReference>
<evidence type="ECO:0000259" key="15">
    <source>
        <dbReference type="PROSITE" id="PS50054"/>
    </source>
</evidence>
<keyword evidence="18" id="KW-1185">Reference proteome</keyword>
<dbReference type="SMART" id="SM00486">
    <property type="entry name" value="POLBc"/>
    <property type="match status" value="1"/>
</dbReference>
<dbReference type="PANTHER" id="PTHR45812:SF1">
    <property type="entry name" value="DNA POLYMERASE ZETA CATALYTIC SUBUNIT"/>
    <property type="match status" value="1"/>
</dbReference>
<dbReference type="InterPro" id="IPR006133">
    <property type="entry name" value="DNA-dir_DNA_pol_B_exonuc"/>
</dbReference>
<keyword evidence="13" id="KW-0235">DNA replication</keyword>
<dbReference type="InterPro" id="IPR042087">
    <property type="entry name" value="DNA_pol_B_thumb"/>
</dbReference>
<dbReference type="PRINTS" id="PR00106">
    <property type="entry name" value="DNAPOLB"/>
</dbReference>
<dbReference type="EMBL" id="CAJFDH010000005">
    <property type="protein sequence ID" value="CAD5223802.1"/>
    <property type="molecule type" value="Genomic_DNA"/>
</dbReference>
<evidence type="ECO:0000259" key="16">
    <source>
        <dbReference type="PROSITE" id="PS50056"/>
    </source>
</evidence>
<dbReference type="GO" id="GO:0042276">
    <property type="term" value="P:error-prone translesion synthesis"/>
    <property type="evidence" value="ECO:0007669"/>
    <property type="project" value="TreeGrafter"/>
</dbReference>
<dbReference type="EC" id="2.7.7.7" evidence="13"/>
<feature type="region of interest" description="Disordered" evidence="14">
    <location>
        <begin position="591"/>
        <end position="626"/>
    </location>
</feature>
<reference evidence="17" key="1">
    <citation type="submission" date="2020-09" db="EMBL/GenBank/DDBJ databases">
        <authorList>
            <person name="Kikuchi T."/>
        </authorList>
    </citation>
    <scope>NUCLEOTIDE SEQUENCE</scope>
    <source>
        <strain evidence="17">SH1</strain>
    </source>
</reference>
<dbReference type="Pfam" id="PF00782">
    <property type="entry name" value="DSPc"/>
    <property type="match status" value="1"/>
</dbReference>
<dbReference type="GO" id="GO:0046872">
    <property type="term" value="F:metal ion binding"/>
    <property type="evidence" value="ECO:0007669"/>
    <property type="project" value="UniProtKB-KW"/>
</dbReference>
<accession>A0A811L694</accession>
<keyword evidence="8 13" id="KW-0239">DNA-directed DNA polymerase</keyword>
<comment type="catalytic activity">
    <reaction evidence="12 13">
        <text>DNA(n) + a 2'-deoxyribonucleoside 5'-triphosphate = DNA(n+1) + diphosphate</text>
        <dbReference type="Rhea" id="RHEA:22508"/>
        <dbReference type="Rhea" id="RHEA-COMP:17339"/>
        <dbReference type="Rhea" id="RHEA-COMP:17340"/>
        <dbReference type="ChEBI" id="CHEBI:33019"/>
        <dbReference type="ChEBI" id="CHEBI:61560"/>
        <dbReference type="ChEBI" id="CHEBI:173112"/>
        <dbReference type="EC" id="2.7.7.7"/>
    </reaction>
</comment>
<dbReference type="GO" id="GO:0016035">
    <property type="term" value="C:zeta DNA polymerase complex"/>
    <property type="evidence" value="ECO:0007669"/>
    <property type="project" value="InterPro"/>
</dbReference>
<evidence type="ECO:0000313" key="18">
    <source>
        <dbReference type="Proteomes" id="UP000614601"/>
    </source>
</evidence>
<evidence type="ECO:0000256" key="1">
    <source>
        <dbReference type="ARBA" id="ARBA00001966"/>
    </source>
</evidence>
<dbReference type="InterPro" id="IPR029021">
    <property type="entry name" value="Prot-tyrosine_phosphatase-like"/>
</dbReference>
<dbReference type="SMART" id="SM00195">
    <property type="entry name" value="DSPc"/>
    <property type="match status" value="1"/>
</dbReference>
<dbReference type="PROSITE" id="PS00116">
    <property type="entry name" value="DNA_POLYMERASE_B"/>
    <property type="match status" value="1"/>
</dbReference>
<keyword evidence="5" id="KW-0479">Metal-binding</keyword>
<keyword evidence="10" id="KW-0411">Iron-sulfur</keyword>
<dbReference type="Pfam" id="PF24065">
    <property type="entry name" value="REV3_N"/>
    <property type="match status" value="1"/>
</dbReference>
<keyword evidence="3 13" id="KW-0808">Transferase</keyword>
<feature type="compositionally biased region" description="Basic and acidic residues" evidence="14">
    <location>
        <begin position="591"/>
        <end position="616"/>
    </location>
</feature>
<feature type="compositionally biased region" description="Polar residues" evidence="14">
    <location>
        <begin position="508"/>
        <end position="524"/>
    </location>
</feature>
<dbReference type="InterPro" id="IPR017964">
    <property type="entry name" value="DNA-dir_DNA_pol_B_CS"/>
</dbReference>
<dbReference type="GO" id="GO:0006260">
    <property type="term" value="P:DNA replication"/>
    <property type="evidence" value="ECO:0007669"/>
    <property type="project" value="UniProtKB-KW"/>
</dbReference>
<evidence type="ECO:0000256" key="13">
    <source>
        <dbReference type="RuleBase" id="RU000442"/>
    </source>
</evidence>
<evidence type="ECO:0000256" key="5">
    <source>
        <dbReference type="ARBA" id="ARBA00022723"/>
    </source>
</evidence>
<dbReference type="PROSITE" id="PS50054">
    <property type="entry name" value="TYR_PHOSPHATASE_DUAL"/>
    <property type="match status" value="1"/>
</dbReference>
<dbReference type="Pfam" id="PF24055">
    <property type="entry name" value="POL3_N"/>
    <property type="match status" value="1"/>
</dbReference>
<keyword evidence="4 13" id="KW-0548">Nucleotidyltransferase</keyword>
<keyword evidence="7" id="KW-0862">Zinc</keyword>
<dbReference type="InterPro" id="IPR000387">
    <property type="entry name" value="Tyr_Pase_dom"/>
</dbReference>
<dbReference type="GO" id="GO:0051536">
    <property type="term" value="F:iron-sulfur cluster binding"/>
    <property type="evidence" value="ECO:0007669"/>
    <property type="project" value="UniProtKB-KW"/>
</dbReference>
<dbReference type="Gene3D" id="3.30.342.10">
    <property type="entry name" value="DNA Polymerase, chain B, domain 1"/>
    <property type="match status" value="1"/>
</dbReference>
<keyword evidence="13" id="KW-0238">DNA-binding</keyword>
<protein>
    <recommendedName>
        <fullName evidence="13">DNA polymerase</fullName>
        <ecNumber evidence="13">2.7.7.7</ecNumber>
    </recommendedName>
</protein>
<dbReference type="GO" id="GO:0005634">
    <property type="term" value="C:nucleus"/>
    <property type="evidence" value="ECO:0007669"/>
    <property type="project" value="TreeGrafter"/>
</dbReference>
<organism evidence="17 18">
    <name type="scientific">Bursaphelenchus okinawaensis</name>
    <dbReference type="NCBI Taxonomy" id="465554"/>
    <lineage>
        <taxon>Eukaryota</taxon>
        <taxon>Metazoa</taxon>
        <taxon>Ecdysozoa</taxon>
        <taxon>Nematoda</taxon>
        <taxon>Chromadorea</taxon>
        <taxon>Rhabditida</taxon>
        <taxon>Tylenchina</taxon>
        <taxon>Tylenchomorpha</taxon>
        <taxon>Aphelenchoidea</taxon>
        <taxon>Aphelenchoididae</taxon>
        <taxon>Bursaphelenchus</taxon>
    </lineage>
</organism>
<dbReference type="Proteomes" id="UP000783686">
    <property type="component" value="Unassembled WGS sequence"/>
</dbReference>
<dbReference type="GO" id="GO:0000724">
    <property type="term" value="P:double-strand break repair via homologous recombination"/>
    <property type="evidence" value="ECO:0007669"/>
    <property type="project" value="TreeGrafter"/>
</dbReference>
<keyword evidence="9" id="KW-0408">Iron</keyword>
<feature type="compositionally biased region" description="Low complexity" evidence="14">
    <location>
        <begin position="537"/>
        <end position="548"/>
    </location>
</feature>
<dbReference type="Proteomes" id="UP000614601">
    <property type="component" value="Unassembled WGS sequence"/>
</dbReference>
<dbReference type="Pfam" id="PF00136">
    <property type="entry name" value="DNA_pol_B"/>
    <property type="match status" value="1"/>
</dbReference>
<dbReference type="SUPFAM" id="SSF52799">
    <property type="entry name" value="(Phosphotyrosine protein) phosphatases II"/>
    <property type="match status" value="1"/>
</dbReference>
<dbReference type="Gene3D" id="1.10.287.690">
    <property type="entry name" value="Helix hairpin bin"/>
    <property type="match status" value="1"/>
</dbReference>
<dbReference type="InterPro" id="IPR056447">
    <property type="entry name" value="REV3_N"/>
</dbReference>
<dbReference type="InterPro" id="IPR006172">
    <property type="entry name" value="DNA-dir_DNA_pol_B"/>
</dbReference>
<dbReference type="PANTHER" id="PTHR45812">
    <property type="entry name" value="DNA POLYMERASE ZETA CATALYTIC SUBUNIT"/>
    <property type="match status" value="1"/>
</dbReference>
<dbReference type="SUPFAM" id="SSF53098">
    <property type="entry name" value="Ribonuclease H-like"/>
    <property type="match status" value="1"/>
</dbReference>
<dbReference type="Gene3D" id="3.90.1600.10">
    <property type="entry name" value="Palm domain of DNA polymerase"/>
    <property type="match status" value="1"/>
</dbReference>
<evidence type="ECO:0000256" key="11">
    <source>
        <dbReference type="ARBA" id="ARBA00023204"/>
    </source>
</evidence>
<dbReference type="InterPro" id="IPR036397">
    <property type="entry name" value="RNaseH_sf"/>
</dbReference>
<dbReference type="InterPro" id="IPR030559">
    <property type="entry name" value="PolZ_Rev3"/>
</dbReference>
<evidence type="ECO:0000313" key="17">
    <source>
        <dbReference type="EMBL" id="CAD5223802.1"/>
    </source>
</evidence>
<dbReference type="SUPFAM" id="SSF56672">
    <property type="entry name" value="DNA/RNA polymerases"/>
    <property type="match status" value="1"/>
</dbReference>
<dbReference type="InterPro" id="IPR020422">
    <property type="entry name" value="TYR_PHOSPHATASE_DUAL_dom"/>
</dbReference>
<evidence type="ECO:0000256" key="4">
    <source>
        <dbReference type="ARBA" id="ARBA00022695"/>
    </source>
</evidence>
<sequence>MPFDLAEALKNKKNGLKSVTTKVISIDGVESEEKRAENGEFAVVCDKSDSEDGQEQELGVSKRRMKKVERAKKMGFVIDLKPDLQVAKACEGVYLSSQDVAADFQLLKQHNIKAIVNAAAGVGNLYPKNFNYLKVDLLDLPETDILSELPDILSFMHENATSGQYVLVHCNAGVSRAGTIVLAYLIKYQKMSFTQAFDGLKVVRPALQPNAGFLKQLVEFDRFMISEYSITNISCDSYTTDKRPFVQNDNSELPVVRVFGITGTGEKCCAHIHGTSPCIWMRTNCRLSSSQKLQLSQTLSQRLRQAGMAIPTDPITEISEFNARSIYGYYENKCYFVRISFRHIKYVKIITKLLQDEAINDSNFQPYLSHIPFILQFFIEYSIFGMGMIKFKKVLFRKPPSSATTLQVSPLPPVTNVAVEFDAHVDDILNPIEEEKSDYVNSGLQYIWEDEKTRRKHMKIPSFIPPKDTERNVTVTEAEKENLLKLRRKLASTSKNVTPSQQLLNSTIFDGDLGSQNGNNDTTALNLDSEPEDDDSLGGSSENEGLSDMEQRFSSSDEEMEGNVEIVRPQNLDDFQHSGWDLPVFKPKRHDLSEKYPEKLKRDAAKRAKDRKKQDGTESTSQGSSKEKTFRYCANLNDVTIHSRLIKRKRKSVSPIKPLKRIPSLSTVNSLCVMSIELVIDPVSKARVPNPSSDPIMAISCAICTDICNWSGRRPFSFVKSIVVAGGLAYRKNEGVQLVSCEMEMLQVFCGIVQKYDPDIMIGYDLHRESWTYLAKRAEFIKYPLCSLISRLKATSMFDKMNNSIDKGRIMLEVWRIVRRDHPLRSYSYSYVVSEVLDVPVMEIGHEQFTDLADSEDSDSRLLLVELALKKAKYNIRILEELDIFVKTCQMARVYGIQFSEVLTRGSQFRVESMLLRLAKKRAMIPPAVGVKQRALMGSPETIPLNLEPESGIYRDPVVVLDFQSLYPSVCIAYNYCFSTCLGKMSRLLQDHEQDIKLGALRYTTLEPEAMYKLLKRDQIHISPTGGVFVKEIVRKSILAEMLMELLDTRVMVKDSMKKYSGDYILKRTLDAQQLALKLVANVTYGYTAANWSGRMPCEEVADAIVSKGREALERVIQMIKDNSQRYHGARVIYGDTDSVFVLFEGCTKKEAFKLGNLIADDATQGNPKPMKLKFEKVMQPCVLVTKKRYVGMSYEKEGCPGEFDAKGIETVRRDGSVFVSQMVEKCLNILFDYDHYAVIQYLRTNLSHPQKYPLSDFIINAEYRGEYSERAQVPAKKLAAERKAICERFEPVRGERLSFVIVRPEAHVKKNLIDCVVSWEDFQNNSSLQLHYNYYIGKHLMAAMKRFFDLVPCRLRYHALHFDHCPGCGKNGKSDEYCDDCCSNPHKLRIILTKNMLYERKLAKAFESCNNCVNIEALSLNFQNLHCYNSNCGTNNTKLKVLREFQTRKQIDNTFDEDVAFSTL</sequence>
<dbReference type="FunFam" id="1.10.287.690:FF:000002">
    <property type="entry name" value="DNA polymerase zeta"/>
    <property type="match status" value="1"/>
</dbReference>
<keyword evidence="11" id="KW-0234">DNA repair</keyword>
<dbReference type="InterPro" id="IPR012337">
    <property type="entry name" value="RNaseH-like_sf"/>
</dbReference>
<evidence type="ECO:0000256" key="6">
    <source>
        <dbReference type="ARBA" id="ARBA00022763"/>
    </source>
</evidence>
<keyword evidence="6" id="KW-0227">DNA damage</keyword>
<feature type="domain" description="Tyrosine specific protein phosphatases" evidence="16">
    <location>
        <begin position="147"/>
        <end position="207"/>
    </location>
</feature>
<comment type="cofactor">
    <cofactor evidence="1">
        <name>[4Fe-4S] cluster</name>
        <dbReference type="ChEBI" id="CHEBI:49883"/>
    </cofactor>
</comment>
<gene>
    <name evidence="17" type="ORF">BOKJ2_LOCUS10572</name>
</gene>
<proteinExistence type="inferred from homology"/>
<dbReference type="OrthoDB" id="2414538at2759"/>
<feature type="domain" description="Tyrosine-protein phosphatase" evidence="15">
    <location>
        <begin position="85"/>
        <end position="226"/>
    </location>
</feature>
<dbReference type="GO" id="GO:0003677">
    <property type="term" value="F:DNA binding"/>
    <property type="evidence" value="ECO:0007669"/>
    <property type="project" value="UniProtKB-KW"/>
</dbReference>
<dbReference type="Gene3D" id="1.10.132.60">
    <property type="entry name" value="DNA polymerase family B, C-terminal domain"/>
    <property type="match status" value="1"/>
</dbReference>